<comment type="similarity">
    <text evidence="1 3">Belongs to the short-chain dehydrogenases/reductases (SDR) family.</text>
</comment>
<dbReference type="EC" id="1.1.1.36" evidence="5"/>
<protein>
    <submittedName>
        <fullName evidence="5">Acetoacetyl-CoA reductase</fullName>
        <ecNumber evidence="5">1.1.1.36</ecNumber>
    </submittedName>
</protein>
<evidence type="ECO:0000313" key="6">
    <source>
        <dbReference type="Proteomes" id="UP000252182"/>
    </source>
</evidence>
<dbReference type="AlphaFoldDB" id="A0A345DDL0"/>
<evidence type="ECO:0000259" key="4">
    <source>
        <dbReference type="SMART" id="SM00822"/>
    </source>
</evidence>
<evidence type="ECO:0000256" key="1">
    <source>
        <dbReference type="ARBA" id="ARBA00006484"/>
    </source>
</evidence>
<dbReference type="NCBIfam" id="TIGR01829">
    <property type="entry name" value="AcAcCoA_reduct"/>
    <property type="match status" value="1"/>
</dbReference>
<accession>A0A345DDL0</accession>
<evidence type="ECO:0000313" key="5">
    <source>
        <dbReference type="EMBL" id="AXF86448.1"/>
    </source>
</evidence>
<dbReference type="EMBL" id="CP031124">
    <property type="protein sequence ID" value="AXF86448.1"/>
    <property type="molecule type" value="Genomic_DNA"/>
</dbReference>
<dbReference type="InterPro" id="IPR002347">
    <property type="entry name" value="SDR_fam"/>
</dbReference>
<dbReference type="GO" id="GO:0042619">
    <property type="term" value="P:poly-hydroxybutyrate biosynthetic process"/>
    <property type="evidence" value="ECO:0007669"/>
    <property type="project" value="InterPro"/>
</dbReference>
<dbReference type="OrthoDB" id="9802564at2"/>
<dbReference type="GO" id="GO:0005737">
    <property type="term" value="C:cytoplasm"/>
    <property type="evidence" value="ECO:0007669"/>
    <property type="project" value="InterPro"/>
</dbReference>
<dbReference type="NCBIfam" id="NF009466">
    <property type="entry name" value="PRK12826.1-2"/>
    <property type="match status" value="1"/>
</dbReference>
<keyword evidence="2 5" id="KW-0560">Oxidoreductase</keyword>
<dbReference type="CDD" id="cd05333">
    <property type="entry name" value="BKR_SDR_c"/>
    <property type="match status" value="1"/>
</dbReference>
<dbReference type="KEGG" id="hyf:DTO96_102202"/>
<dbReference type="PROSITE" id="PS00061">
    <property type="entry name" value="ADH_SHORT"/>
    <property type="match status" value="1"/>
</dbReference>
<evidence type="ECO:0000256" key="2">
    <source>
        <dbReference type="ARBA" id="ARBA00023002"/>
    </source>
</evidence>
<dbReference type="PRINTS" id="PR00080">
    <property type="entry name" value="SDRFAMILY"/>
</dbReference>
<dbReference type="InterPro" id="IPR011283">
    <property type="entry name" value="Acetoacetyl-CoA_reductase"/>
</dbReference>
<dbReference type="InterPro" id="IPR020904">
    <property type="entry name" value="Sc_DH/Rdtase_CS"/>
</dbReference>
<dbReference type="FunFam" id="3.40.50.720:FF:000173">
    <property type="entry name" value="3-oxoacyl-[acyl-carrier protein] reductase"/>
    <property type="match status" value="1"/>
</dbReference>
<proteinExistence type="inferred from homology"/>
<evidence type="ECO:0000256" key="3">
    <source>
        <dbReference type="RuleBase" id="RU000363"/>
    </source>
</evidence>
<keyword evidence="6" id="KW-1185">Reference proteome</keyword>
<dbReference type="Pfam" id="PF00106">
    <property type="entry name" value="adh_short"/>
    <property type="match status" value="1"/>
</dbReference>
<sequence>MTQKVAYVTGGMGGIGTAICQRLHKDGFKVIAGCGPTRDAQKWLDEQAALGYTFYASAGNVGDWESTVEAFDKVKAEHGTISVLVNNAGITRDGQFRKMDFKAWDEVIKTNLYSMFNVTKQVIDGMVEQGFGRVINISSVNGQKGQFGQTNYSTAKAGLHGFTMALAQEVAAKGVTVNTVSPGYVATEMVTAIREDVLEKIIATVPVKRLGLPSEIASMIAWLASDEGGYSTGADFSVNGGLHMG</sequence>
<dbReference type="InterPro" id="IPR057326">
    <property type="entry name" value="KR_dom"/>
</dbReference>
<dbReference type="SUPFAM" id="SSF51735">
    <property type="entry name" value="NAD(P)-binding Rossmann-fold domains"/>
    <property type="match status" value="1"/>
</dbReference>
<name>A0A345DDL0_9BURK</name>
<dbReference type="PANTHER" id="PTHR42879:SF2">
    <property type="entry name" value="3-OXOACYL-[ACYL-CARRIER-PROTEIN] REDUCTASE FABG"/>
    <property type="match status" value="1"/>
</dbReference>
<feature type="domain" description="Ketoreductase" evidence="4">
    <location>
        <begin position="4"/>
        <end position="196"/>
    </location>
</feature>
<organism evidence="5 6">
    <name type="scientific">Ephemeroptericola cinctiostellae</name>
    <dbReference type="NCBI Taxonomy" id="2268024"/>
    <lineage>
        <taxon>Bacteria</taxon>
        <taxon>Pseudomonadati</taxon>
        <taxon>Pseudomonadota</taxon>
        <taxon>Betaproteobacteria</taxon>
        <taxon>Burkholderiales</taxon>
        <taxon>Burkholderiaceae</taxon>
        <taxon>Ephemeroptericola</taxon>
    </lineage>
</organism>
<dbReference type="Proteomes" id="UP000252182">
    <property type="component" value="Chromosome"/>
</dbReference>
<dbReference type="GO" id="GO:0032787">
    <property type="term" value="P:monocarboxylic acid metabolic process"/>
    <property type="evidence" value="ECO:0007669"/>
    <property type="project" value="UniProtKB-ARBA"/>
</dbReference>
<dbReference type="RefSeq" id="WP_114563522.1">
    <property type="nucleotide sequence ID" value="NZ_CP031124.1"/>
</dbReference>
<gene>
    <name evidence="5" type="primary">phaB</name>
    <name evidence="5" type="ORF">DTO96_102202</name>
</gene>
<dbReference type="NCBIfam" id="NF009464">
    <property type="entry name" value="PRK12824.1"/>
    <property type="match status" value="1"/>
</dbReference>
<dbReference type="InterPro" id="IPR050259">
    <property type="entry name" value="SDR"/>
</dbReference>
<reference evidence="6" key="1">
    <citation type="submission" date="2018-07" db="EMBL/GenBank/DDBJ databases">
        <authorList>
            <person name="Kim H."/>
        </authorList>
    </citation>
    <scope>NUCLEOTIDE SEQUENCE [LARGE SCALE GENOMIC DNA]</scope>
    <source>
        <strain evidence="6">F02</strain>
    </source>
</reference>
<dbReference type="SMART" id="SM00822">
    <property type="entry name" value="PKS_KR"/>
    <property type="match status" value="1"/>
</dbReference>
<dbReference type="PRINTS" id="PR00081">
    <property type="entry name" value="GDHRDH"/>
</dbReference>
<dbReference type="Gene3D" id="3.40.50.720">
    <property type="entry name" value="NAD(P)-binding Rossmann-like Domain"/>
    <property type="match status" value="1"/>
</dbReference>
<dbReference type="PANTHER" id="PTHR42879">
    <property type="entry name" value="3-OXOACYL-(ACYL-CARRIER-PROTEIN) REDUCTASE"/>
    <property type="match status" value="1"/>
</dbReference>
<dbReference type="InterPro" id="IPR036291">
    <property type="entry name" value="NAD(P)-bd_dom_sf"/>
</dbReference>
<dbReference type="GO" id="GO:0018454">
    <property type="term" value="F:acetoacetyl-CoA reductase activity"/>
    <property type="evidence" value="ECO:0007669"/>
    <property type="project" value="UniProtKB-EC"/>
</dbReference>